<keyword evidence="2" id="KW-1185">Reference proteome</keyword>
<protein>
    <submittedName>
        <fullName evidence="1">Uncharacterized protein</fullName>
    </submittedName>
</protein>
<evidence type="ECO:0000313" key="1">
    <source>
        <dbReference type="EMBL" id="PVX43981.1"/>
    </source>
</evidence>
<name>A0A2U0TK68_9BACT</name>
<evidence type="ECO:0000313" key="2">
    <source>
        <dbReference type="Proteomes" id="UP000245870"/>
    </source>
</evidence>
<dbReference type="EMBL" id="QENY01000035">
    <property type="protein sequence ID" value="PVX43981.1"/>
    <property type="molecule type" value="Genomic_DNA"/>
</dbReference>
<organism evidence="1 2">
    <name type="scientific">Hallella colorans</name>
    <dbReference type="NCBI Taxonomy" id="1703337"/>
    <lineage>
        <taxon>Bacteria</taxon>
        <taxon>Pseudomonadati</taxon>
        <taxon>Bacteroidota</taxon>
        <taxon>Bacteroidia</taxon>
        <taxon>Bacteroidales</taxon>
        <taxon>Prevotellaceae</taxon>
        <taxon>Hallella</taxon>
    </lineage>
</organism>
<gene>
    <name evidence="1" type="ORF">C7379_1352</name>
</gene>
<reference evidence="1 2" key="1">
    <citation type="submission" date="2018-05" db="EMBL/GenBank/DDBJ databases">
        <title>Genomic Encyclopedia of Type Strains, Phase IV (KMG-IV): sequencing the most valuable type-strain genomes for metagenomic binning, comparative biology and taxonomic classification.</title>
        <authorList>
            <person name="Goeker M."/>
        </authorList>
    </citation>
    <scope>NUCLEOTIDE SEQUENCE [LARGE SCALE GENOMIC DNA]</scope>
    <source>
        <strain evidence="1 2">DSM 100333</strain>
    </source>
</reference>
<accession>A0A2U0TK68</accession>
<proteinExistence type="predicted"/>
<dbReference type="Proteomes" id="UP000245870">
    <property type="component" value="Unassembled WGS sequence"/>
</dbReference>
<dbReference type="AlphaFoldDB" id="A0A2U0TK68"/>
<comment type="caution">
    <text evidence="1">The sequence shown here is derived from an EMBL/GenBank/DDBJ whole genome shotgun (WGS) entry which is preliminary data.</text>
</comment>
<sequence length="67" mass="7351">MGGKRMNGDSRAGYKKRPGAEEIYTYELLACIMPSCFYPVCSYVVTAIVGTCGTPKSKYLLSLLLPH</sequence>